<gene>
    <name evidence="3" type="ORF">SCLCIDRAFT_9359</name>
</gene>
<dbReference type="EMBL" id="KN822049">
    <property type="protein sequence ID" value="KIM61665.1"/>
    <property type="molecule type" value="Genomic_DNA"/>
</dbReference>
<evidence type="ECO:0000313" key="4">
    <source>
        <dbReference type="Proteomes" id="UP000053989"/>
    </source>
</evidence>
<protein>
    <recommendedName>
        <fullName evidence="2">DUF6532 domain-containing protein</fullName>
    </recommendedName>
</protein>
<keyword evidence="4" id="KW-1185">Reference proteome</keyword>
<feature type="domain" description="DUF6532" evidence="2">
    <location>
        <begin position="182"/>
        <end position="306"/>
    </location>
</feature>
<feature type="compositionally biased region" description="Basic residues" evidence="1">
    <location>
        <begin position="1"/>
        <end position="13"/>
    </location>
</feature>
<reference evidence="4" key="2">
    <citation type="submission" date="2015-01" db="EMBL/GenBank/DDBJ databases">
        <title>Evolutionary Origins and Diversification of the Mycorrhizal Mutualists.</title>
        <authorList>
            <consortium name="DOE Joint Genome Institute"/>
            <consortium name="Mycorrhizal Genomics Consortium"/>
            <person name="Kohler A."/>
            <person name="Kuo A."/>
            <person name="Nagy L.G."/>
            <person name="Floudas D."/>
            <person name="Copeland A."/>
            <person name="Barry K.W."/>
            <person name="Cichocki N."/>
            <person name="Veneault-Fourrey C."/>
            <person name="LaButti K."/>
            <person name="Lindquist E.A."/>
            <person name="Lipzen A."/>
            <person name="Lundell T."/>
            <person name="Morin E."/>
            <person name="Murat C."/>
            <person name="Riley R."/>
            <person name="Ohm R."/>
            <person name="Sun H."/>
            <person name="Tunlid A."/>
            <person name="Henrissat B."/>
            <person name="Grigoriev I.V."/>
            <person name="Hibbett D.S."/>
            <person name="Martin F."/>
        </authorList>
    </citation>
    <scope>NUCLEOTIDE SEQUENCE [LARGE SCALE GENOMIC DNA]</scope>
    <source>
        <strain evidence="4">Foug A</strain>
    </source>
</reference>
<dbReference type="Pfam" id="PF20149">
    <property type="entry name" value="DUF6532"/>
    <property type="match status" value="1"/>
</dbReference>
<organism evidence="3 4">
    <name type="scientific">Scleroderma citrinum Foug A</name>
    <dbReference type="NCBI Taxonomy" id="1036808"/>
    <lineage>
        <taxon>Eukaryota</taxon>
        <taxon>Fungi</taxon>
        <taxon>Dikarya</taxon>
        <taxon>Basidiomycota</taxon>
        <taxon>Agaricomycotina</taxon>
        <taxon>Agaricomycetes</taxon>
        <taxon>Agaricomycetidae</taxon>
        <taxon>Boletales</taxon>
        <taxon>Sclerodermatineae</taxon>
        <taxon>Sclerodermataceae</taxon>
        <taxon>Scleroderma</taxon>
    </lineage>
</organism>
<sequence length="316" mass="34437">MKKGGRKNIKKPGRGSNLNPCQQSDASQLGNPNELPHKSHYPALVDMMDTGQHTDLFDDQVGSYEYAGGSSLGTFVSGASCLSSTQTNSMTPSVNRNLFKVYMHSKSTAPQKSTGDNSCLQGEIPLSASALHPPVGAPISNNTSVINQVAVAMPQGPLAISHVATPPTSPLDEEQKKRIVSEAKSHLQQAVLCEIPFPSKLEMHAHATRALEASIDAVLPDRQRWQLDDIRSEKTTNSVISTANSMRLSFKNNARTLVRTMYNVLPDSGLGLTELSNIKARDQVKQRVCALLQDYSFLYEQMPTETNRDNSAIGRF</sequence>
<proteinExistence type="predicted"/>
<dbReference type="InParanoid" id="A0A0C3DM03"/>
<name>A0A0C3DM03_9AGAM</name>
<dbReference type="Proteomes" id="UP000053989">
    <property type="component" value="Unassembled WGS sequence"/>
</dbReference>
<feature type="compositionally biased region" description="Polar residues" evidence="1">
    <location>
        <begin position="16"/>
        <end position="31"/>
    </location>
</feature>
<reference evidence="3 4" key="1">
    <citation type="submission" date="2014-04" db="EMBL/GenBank/DDBJ databases">
        <authorList>
            <consortium name="DOE Joint Genome Institute"/>
            <person name="Kuo A."/>
            <person name="Kohler A."/>
            <person name="Nagy L.G."/>
            <person name="Floudas D."/>
            <person name="Copeland A."/>
            <person name="Barry K.W."/>
            <person name="Cichocki N."/>
            <person name="Veneault-Fourrey C."/>
            <person name="LaButti K."/>
            <person name="Lindquist E.A."/>
            <person name="Lipzen A."/>
            <person name="Lundell T."/>
            <person name="Morin E."/>
            <person name="Murat C."/>
            <person name="Sun H."/>
            <person name="Tunlid A."/>
            <person name="Henrissat B."/>
            <person name="Grigoriev I.V."/>
            <person name="Hibbett D.S."/>
            <person name="Martin F."/>
            <person name="Nordberg H.P."/>
            <person name="Cantor M.N."/>
            <person name="Hua S.X."/>
        </authorList>
    </citation>
    <scope>NUCLEOTIDE SEQUENCE [LARGE SCALE GENOMIC DNA]</scope>
    <source>
        <strain evidence="3 4">Foug A</strain>
    </source>
</reference>
<evidence type="ECO:0000313" key="3">
    <source>
        <dbReference type="EMBL" id="KIM61665.1"/>
    </source>
</evidence>
<feature type="region of interest" description="Disordered" evidence="1">
    <location>
        <begin position="1"/>
        <end position="39"/>
    </location>
</feature>
<accession>A0A0C3DM03</accession>
<evidence type="ECO:0000256" key="1">
    <source>
        <dbReference type="SAM" id="MobiDB-lite"/>
    </source>
</evidence>
<dbReference type="OrthoDB" id="2692562at2759"/>
<evidence type="ECO:0000259" key="2">
    <source>
        <dbReference type="Pfam" id="PF20149"/>
    </source>
</evidence>
<dbReference type="AlphaFoldDB" id="A0A0C3DM03"/>
<dbReference type="HOGENOM" id="CLU_060800_0_0_1"/>
<dbReference type="InterPro" id="IPR045341">
    <property type="entry name" value="DUF6532"/>
</dbReference>